<accession>A0A2H0BUU0</accession>
<evidence type="ECO:0008006" key="4">
    <source>
        <dbReference type="Google" id="ProtNLM"/>
    </source>
</evidence>
<dbReference type="InterPro" id="IPR032820">
    <property type="entry name" value="ATPase_put"/>
</dbReference>
<dbReference type="AlphaFoldDB" id="A0A2H0BUU0"/>
<sequence length="106" mass="11939">MPASKEFKTVYAVSIAFQLGFLIAAVMIGFIFFGIIADHYFGTSPLFLIVGCIVGFVATLFAQSRLKQSPFVFPVPKEHLLSWIIMRRFILSFQRGAFAYTRHAGR</sequence>
<proteinExistence type="predicted"/>
<name>A0A2H0BUU0_9BACT</name>
<feature type="transmembrane region" description="Helical" evidence="1">
    <location>
        <begin position="43"/>
        <end position="62"/>
    </location>
</feature>
<keyword evidence="1" id="KW-0472">Membrane</keyword>
<keyword evidence="1" id="KW-1133">Transmembrane helix</keyword>
<evidence type="ECO:0000256" key="1">
    <source>
        <dbReference type="SAM" id="Phobius"/>
    </source>
</evidence>
<feature type="transmembrane region" description="Helical" evidence="1">
    <location>
        <begin position="12"/>
        <end position="37"/>
    </location>
</feature>
<evidence type="ECO:0000313" key="3">
    <source>
        <dbReference type="Proteomes" id="UP000231581"/>
    </source>
</evidence>
<dbReference type="EMBL" id="PCSZ01000033">
    <property type="protein sequence ID" value="PIP60758.1"/>
    <property type="molecule type" value="Genomic_DNA"/>
</dbReference>
<keyword evidence="1" id="KW-0812">Transmembrane</keyword>
<protein>
    <recommendedName>
        <fullName evidence="4">AtpZ/AtpI family protein</fullName>
    </recommendedName>
</protein>
<comment type="caution">
    <text evidence="2">The sequence shown here is derived from an EMBL/GenBank/DDBJ whole genome shotgun (WGS) entry which is preliminary data.</text>
</comment>
<dbReference type="Proteomes" id="UP000231581">
    <property type="component" value="Unassembled WGS sequence"/>
</dbReference>
<organism evidence="2 3">
    <name type="scientific">Candidatus Uhrbacteria bacterium CG22_combo_CG10-13_8_21_14_all_47_17</name>
    <dbReference type="NCBI Taxonomy" id="1975041"/>
    <lineage>
        <taxon>Bacteria</taxon>
        <taxon>Candidatus Uhriibacteriota</taxon>
    </lineage>
</organism>
<evidence type="ECO:0000313" key="2">
    <source>
        <dbReference type="EMBL" id="PIP60758.1"/>
    </source>
</evidence>
<reference evidence="2 3" key="1">
    <citation type="submission" date="2017-09" db="EMBL/GenBank/DDBJ databases">
        <title>Depth-based differentiation of microbial function through sediment-hosted aquifers and enrichment of novel symbionts in the deep terrestrial subsurface.</title>
        <authorList>
            <person name="Probst A.J."/>
            <person name="Ladd B."/>
            <person name="Jarett J.K."/>
            <person name="Geller-Mcgrath D.E."/>
            <person name="Sieber C.M."/>
            <person name="Emerson J.B."/>
            <person name="Anantharaman K."/>
            <person name="Thomas B.C."/>
            <person name="Malmstrom R."/>
            <person name="Stieglmeier M."/>
            <person name="Klingl A."/>
            <person name="Woyke T."/>
            <person name="Ryan C.M."/>
            <person name="Banfield J.F."/>
        </authorList>
    </citation>
    <scope>NUCLEOTIDE SEQUENCE [LARGE SCALE GENOMIC DNA]</scope>
    <source>
        <strain evidence="2">CG22_combo_CG10-13_8_21_14_all_47_17</strain>
    </source>
</reference>
<dbReference type="Pfam" id="PF09527">
    <property type="entry name" value="ATPase_gene1"/>
    <property type="match status" value="1"/>
</dbReference>
<gene>
    <name evidence="2" type="ORF">COX00_01430</name>
</gene>